<evidence type="ECO:0000256" key="6">
    <source>
        <dbReference type="ARBA" id="ARBA00023002"/>
    </source>
</evidence>
<dbReference type="RefSeq" id="WP_134215582.1">
    <property type="nucleotide sequence ID" value="NZ_QFFZ01000062.1"/>
</dbReference>
<keyword evidence="5" id="KW-0809">Transit peptide</keyword>
<dbReference type="GO" id="GO:0071949">
    <property type="term" value="F:FAD binding"/>
    <property type="evidence" value="ECO:0007669"/>
    <property type="project" value="InterPro"/>
</dbReference>
<dbReference type="EMBL" id="QFFZ01000062">
    <property type="protein sequence ID" value="TEB09047.1"/>
    <property type="molecule type" value="Genomic_DNA"/>
</dbReference>
<dbReference type="InterPro" id="IPR036318">
    <property type="entry name" value="FAD-bd_PCMH-like_sf"/>
</dbReference>
<keyword evidence="3" id="KW-0285">Flavoprotein</keyword>
<protein>
    <recommendedName>
        <fullName evidence="7">D-lactate dehydrogenase (cytochrome)</fullName>
        <ecNumber evidence="7">1.1.2.4</ecNumber>
    </recommendedName>
</protein>
<dbReference type="Gene3D" id="3.30.43.10">
    <property type="entry name" value="Uridine Diphospho-n-acetylenolpyruvylglucosamine Reductase, domain 2"/>
    <property type="match status" value="1"/>
</dbReference>
<evidence type="ECO:0000256" key="4">
    <source>
        <dbReference type="ARBA" id="ARBA00022827"/>
    </source>
</evidence>
<evidence type="ECO:0000256" key="2">
    <source>
        <dbReference type="ARBA" id="ARBA00008000"/>
    </source>
</evidence>
<dbReference type="EC" id="1.1.2.4" evidence="7"/>
<dbReference type="GO" id="GO:0008720">
    <property type="term" value="F:D-lactate dehydrogenase (NAD+) activity"/>
    <property type="evidence" value="ECO:0007669"/>
    <property type="project" value="TreeGrafter"/>
</dbReference>
<organism evidence="9 10">
    <name type="scientific">Pelotomaculum propionicicum</name>
    <dbReference type="NCBI Taxonomy" id="258475"/>
    <lineage>
        <taxon>Bacteria</taxon>
        <taxon>Bacillati</taxon>
        <taxon>Bacillota</taxon>
        <taxon>Clostridia</taxon>
        <taxon>Eubacteriales</taxon>
        <taxon>Desulfotomaculaceae</taxon>
        <taxon>Pelotomaculum</taxon>
    </lineage>
</organism>
<reference evidence="9 10" key="1">
    <citation type="journal article" date="2018" name="Environ. Microbiol.">
        <title>Novel energy conservation strategies and behaviour of Pelotomaculum schinkii driving syntrophic propionate catabolism.</title>
        <authorList>
            <person name="Hidalgo-Ahumada C.A.P."/>
            <person name="Nobu M.K."/>
            <person name="Narihiro T."/>
            <person name="Tamaki H."/>
            <person name="Liu W.T."/>
            <person name="Kamagata Y."/>
            <person name="Stams A.J.M."/>
            <person name="Imachi H."/>
            <person name="Sousa D.Z."/>
        </authorList>
    </citation>
    <scope>NUCLEOTIDE SEQUENCE [LARGE SCALE GENOMIC DNA]</scope>
    <source>
        <strain evidence="9 10">MGP</strain>
    </source>
</reference>
<dbReference type="GO" id="GO:1903457">
    <property type="term" value="P:lactate catabolic process"/>
    <property type="evidence" value="ECO:0007669"/>
    <property type="project" value="TreeGrafter"/>
</dbReference>
<keyword evidence="4" id="KW-0274">FAD</keyword>
<dbReference type="Proteomes" id="UP000297597">
    <property type="component" value="Unassembled WGS sequence"/>
</dbReference>
<dbReference type="InterPro" id="IPR016167">
    <property type="entry name" value="FAD-bd_PCMH_sub1"/>
</dbReference>
<dbReference type="PANTHER" id="PTHR11748">
    <property type="entry name" value="D-LACTATE DEHYDROGENASE"/>
    <property type="match status" value="1"/>
</dbReference>
<dbReference type="SUPFAM" id="SSF55103">
    <property type="entry name" value="FAD-linked oxidases, C-terminal domain"/>
    <property type="match status" value="1"/>
</dbReference>
<dbReference type="Pfam" id="PF02913">
    <property type="entry name" value="FAD-oxidase_C"/>
    <property type="match status" value="1"/>
</dbReference>
<evidence type="ECO:0000313" key="10">
    <source>
        <dbReference type="Proteomes" id="UP000297597"/>
    </source>
</evidence>
<dbReference type="InterPro" id="IPR016170">
    <property type="entry name" value="Cytok_DH_C_sf"/>
</dbReference>
<evidence type="ECO:0000259" key="8">
    <source>
        <dbReference type="PROSITE" id="PS51387"/>
    </source>
</evidence>
<keyword evidence="10" id="KW-1185">Reference proteome</keyword>
<dbReference type="Gene3D" id="3.40.462.10">
    <property type="entry name" value="FAD-linked oxidases, C-terminal domain"/>
    <property type="match status" value="1"/>
</dbReference>
<dbReference type="InterPro" id="IPR006094">
    <property type="entry name" value="Oxid_FAD_bind_N"/>
</dbReference>
<dbReference type="Gene3D" id="3.30.465.10">
    <property type="match status" value="1"/>
</dbReference>
<name>A0A4Y7RL48_9FIRM</name>
<accession>A0A4Y7RL48</accession>
<dbReference type="InterPro" id="IPR016164">
    <property type="entry name" value="FAD-linked_Oxase-like_C"/>
</dbReference>
<sequence length="491" mass="54646">MDFAERFISIVGKKHFSTELAVIEAYRDTLFPVDPEEPFGVIMPETTEQVVDIVKLCNEIEMPIVPIAVGAPINGMNLPVKNGLVMDMSRMNKIHDIDPDTMVAVIEPGVTIGQMIKALEPYNLMTSYPNSSPPVSVLANIIFLKGSGQHITKYGTADYYLQGVEAVLGTGEIMKTGSGALDSSDWHFRYCLGPDLSGLFIGSLGTMGIVTKAAVKLAPICPYTWSVALGFDKIGDAVKPINYIGKMKMADYINGQYWYTGVSADTDYPWEVTGGKAALPLDYMDKWRESKGLTPVWFHLAIEGIDEREVAVRRQMLEEYIDGLGIKRLDMSNDSWYHVRDTQIQGTISSVAARFCRHRGGGWSSLVFIAPVKKWGEILDPVIEMGRKYGFDPTYLLKVFGPYAHTSQCRFVLSYNKSDPDERARAKKFTQEFTQHAVANGGVIHRQTLQPGVVMAHQPEYYALLKQLKKIVDPKCILNRGVLGLVPEDQE</sequence>
<comment type="cofactor">
    <cofactor evidence="1">
        <name>FAD</name>
        <dbReference type="ChEBI" id="CHEBI:57692"/>
    </cofactor>
</comment>
<dbReference type="OrthoDB" id="9767256at2"/>
<proteinExistence type="inferred from homology"/>
<keyword evidence="6 9" id="KW-0560">Oxidoreductase</keyword>
<dbReference type="InterPro" id="IPR016166">
    <property type="entry name" value="FAD-bd_PCMH"/>
</dbReference>
<evidence type="ECO:0000256" key="5">
    <source>
        <dbReference type="ARBA" id="ARBA00022946"/>
    </source>
</evidence>
<dbReference type="AlphaFoldDB" id="A0A4Y7RL48"/>
<evidence type="ECO:0000256" key="1">
    <source>
        <dbReference type="ARBA" id="ARBA00001974"/>
    </source>
</evidence>
<gene>
    <name evidence="9" type="primary">pchF_2</name>
    <name evidence="9" type="ORF">Pmgp_03439</name>
</gene>
<comment type="caution">
    <text evidence="9">The sequence shown here is derived from an EMBL/GenBank/DDBJ whole genome shotgun (WGS) entry which is preliminary data.</text>
</comment>
<dbReference type="SUPFAM" id="SSF56176">
    <property type="entry name" value="FAD-binding/transporter-associated domain-like"/>
    <property type="match status" value="1"/>
</dbReference>
<comment type="similarity">
    <text evidence="2">Belongs to the FAD-binding oxidoreductase/transferase type 4 family.</text>
</comment>
<dbReference type="InterPro" id="IPR016169">
    <property type="entry name" value="FAD-bd_PCMH_sub2"/>
</dbReference>
<dbReference type="PANTHER" id="PTHR11748:SF111">
    <property type="entry name" value="D-LACTATE DEHYDROGENASE, MITOCHONDRIAL-RELATED"/>
    <property type="match status" value="1"/>
</dbReference>
<dbReference type="GO" id="GO:0004458">
    <property type="term" value="F:D-lactate dehydrogenase (cytochrome) activity"/>
    <property type="evidence" value="ECO:0007669"/>
    <property type="project" value="UniProtKB-EC"/>
</dbReference>
<feature type="domain" description="FAD-binding PCMH-type" evidence="8">
    <location>
        <begin position="34"/>
        <end position="220"/>
    </location>
</feature>
<dbReference type="PROSITE" id="PS51387">
    <property type="entry name" value="FAD_PCMH"/>
    <property type="match status" value="1"/>
</dbReference>
<evidence type="ECO:0000256" key="7">
    <source>
        <dbReference type="ARBA" id="ARBA00038897"/>
    </source>
</evidence>
<evidence type="ECO:0000313" key="9">
    <source>
        <dbReference type="EMBL" id="TEB09047.1"/>
    </source>
</evidence>
<dbReference type="Pfam" id="PF01565">
    <property type="entry name" value="FAD_binding_4"/>
    <property type="match status" value="1"/>
</dbReference>
<evidence type="ECO:0000256" key="3">
    <source>
        <dbReference type="ARBA" id="ARBA00022630"/>
    </source>
</evidence>
<dbReference type="InterPro" id="IPR004113">
    <property type="entry name" value="FAD-bd_oxidored_4_C"/>
</dbReference>